<feature type="signal peptide" evidence="3">
    <location>
        <begin position="1"/>
        <end position="27"/>
    </location>
</feature>
<evidence type="ECO:0000313" key="7">
    <source>
        <dbReference type="EMBL" id="QOU04896.1"/>
    </source>
</evidence>
<dbReference type="GO" id="GO:0015679">
    <property type="term" value="P:plasma membrane copper ion transport"/>
    <property type="evidence" value="ECO:0007669"/>
    <property type="project" value="TreeGrafter"/>
</dbReference>
<dbReference type="Gene3D" id="1.10.287.470">
    <property type="entry name" value="Helix hairpin bin"/>
    <property type="match status" value="1"/>
</dbReference>
<feature type="domain" description="CusB-like beta-barrel" evidence="5">
    <location>
        <begin position="224"/>
        <end position="292"/>
    </location>
</feature>
<dbReference type="RefSeq" id="WP_051422214.1">
    <property type="nucleotide sequence ID" value="NZ_CP008896.1"/>
</dbReference>
<dbReference type="GO" id="GO:0022857">
    <property type="term" value="F:transmembrane transporter activity"/>
    <property type="evidence" value="ECO:0007669"/>
    <property type="project" value="InterPro"/>
</dbReference>
<organism evidence="8 9">
    <name type="scientific">Pseudomonas fluorescens</name>
    <dbReference type="NCBI Taxonomy" id="294"/>
    <lineage>
        <taxon>Bacteria</taxon>
        <taxon>Pseudomonadati</taxon>
        <taxon>Pseudomonadota</taxon>
        <taxon>Gammaproteobacteria</taxon>
        <taxon>Pseudomonadales</taxon>
        <taxon>Pseudomonadaceae</taxon>
        <taxon>Pseudomonas</taxon>
    </lineage>
</organism>
<dbReference type="Proteomes" id="UP000593833">
    <property type="component" value="Chromosome"/>
</dbReference>
<accession>A0A379IL63</accession>
<dbReference type="Pfam" id="PF25954">
    <property type="entry name" value="Beta-barrel_RND_2"/>
    <property type="match status" value="1"/>
</dbReference>
<feature type="chain" id="PRO_5044074804" evidence="3">
    <location>
        <begin position="28"/>
        <end position="371"/>
    </location>
</feature>
<dbReference type="GO" id="GO:0060003">
    <property type="term" value="P:copper ion export"/>
    <property type="evidence" value="ECO:0007669"/>
    <property type="project" value="TreeGrafter"/>
</dbReference>
<dbReference type="InterPro" id="IPR006143">
    <property type="entry name" value="RND_pump_MFP"/>
</dbReference>
<keyword evidence="3" id="KW-0732">Signal</keyword>
<dbReference type="PANTHER" id="PTHR30097">
    <property type="entry name" value="CATION EFFLUX SYSTEM PROTEIN CUSB"/>
    <property type="match status" value="1"/>
</dbReference>
<dbReference type="Proteomes" id="UP000255125">
    <property type="component" value="Unassembled WGS sequence"/>
</dbReference>
<dbReference type="OrthoDB" id="9806939at2"/>
<reference evidence="7 10" key="2">
    <citation type="submission" date="2020-10" db="EMBL/GenBank/DDBJ databases">
        <title>Complete genome sequence of a novel Pseudomonas fluorescens strain isolated from the flower of kumarahou (Pomaderris kumeraho).</title>
        <authorList>
            <person name="Summers M.C."/>
            <person name="Nowak V."/>
            <person name="Fairhurst M.J."/>
            <person name="Owen J.G."/>
            <person name="Gerth M.L."/>
            <person name="Patrick W.M."/>
        </authorList>
    </citation>
    <scope>NUCLEOTIDE SEQUENCE [LARGE SCALE GENOMIC DNA]</scope>
    <source>
        <strain evidence="7 10">KF1</strain>
    </source>
</reference>
<dbReference type="EMBL" id="UGUS01000002">
    <property type="protein sequence ID" value="SUD33651.1"/>
    <property type="molecule type" value="Genomic_DNA"/>
</dbReference>
<dbReference type="InterPro" id="IPR058649">
    <property type="entry name" value="CzcB_C"/>
</dbReference>
<dbReference type="GO" id="GO:0016020">
    <property type="term" value="C:membrane"/>
    <property type="evidence" value="ECO:0007669"/>
    <property type="project" value="InterPro"/>
</dbReference>
<evidence type="ECO:0000256" key="2">
    <source>
        <dbReference type="ARBA" id="ARBA00022448"/>
    </source>
</evidence>
<dbReference type="EMBL" id="CP063233">
    <property type="protein sequence ID" value="QOU04896.1"/>
    <property type="molecule type" value="Genomic_DNA"/>
</dbReference>
<evidence type="ECO:0000256" key="3">
    <source>
        <dbReference type="SAM" id="SignalP"/>
    </source>
</evidence>
<protein>
    <submittedName>
        <fullName evidence="7">Efflux RND transporter periplasmic adaptor subunit</fullName>
    </submittedName>
    <submittedName>
        <fullName evidence="8">RND family efflux transporter MFP subunit</fullName>
    </submittedName>
</protein>
<dbReference type="GO" id="GO:0046914">
    <property type="term" value="F:transition metal ion binding"/>
    <property type="evidence" value="ECO:0007669"/>
    <property type="project" value="TreeGrafter"/>
</dbReference>
<dbReference type="PANTHER" id="PTHR30097:SF4">
    <property type="entry name" value="SLR6042 PROTEIN"/>
    <property type="match status" value="1"/>
</dbReference>
<evidence type="ECO:0000256" key="1">
    <source>
        <dbReference type="ARBA" id="ARBA00009477"/>
    </source>
</evidence>
<comment type="similarity">
    <text evidence="1">Belongs to the membrane fusion protein (MFP) (TC 8.A.1) family.</text>
</comment>
<dbReference type="NCBIfam" id="TIGR01730">
    <property type="entry name" value="RND_mfp"/>
    <property type="match status" value="1"/>
</dbReference>
<dbReference type="InterPro" id="IPR051909">
    <property type="entry name" value="MFP_Cation_Efflux"/>
</dbReference>
<evidence type="ECO:0000313" key="8">
    <source>
        <dbReference type="EMBL" id="SUD33651.1"/>
    </source>
</evidence>
<feature type="domain" description="CzcB-like alpha-helical hairpin" evidence="4">
    <location>
        <begin position="110"/>
        <end position="166"/>
    </location>
</feature>
<evidence type="ECO:0000259" key="4">
    <source>
        <dbReference type="Pfam" id="PF25893"/>
    </source>
</evidence>
<dbReference type="Gene3D" id="2.40.30.170">
    <property type="match status" value="1"/>
</dbReference>
<evidence type="ECO:0000259" key="6">
    <source>
        <dbReference type="Pfam" id="PF25975"/>
    </source>
</evidence>
<dbReference type="SUPFAM" id="SSF111369">
    <property type="entry name" value="HlyD-like secretion proteins"/>
    <property type="match status" value="1"/>
</dbReference>
<proteinExistence type="inferred from homology"/>
<keyword evidence="2" id="KW-0813">Transport</keyword>
<feature type="domain" description="CzcB-like C-terminal circularly permuted SH3-like" evidence="6">
    <location>
        <begin position="304"/>
        <end position="361"/>
    </location>
</feature>
<dbReference type="InterPro" id="IPR058648">
    <property type="entry name" value="HH_CzcB-like"/>
</dbReference>
<dbReference type="Pfam" id="PF25893">
    <property type="entry name" value="HH_CzcB"/>
    <property type="match status" value="1"/>
</dbReference>
<dbReference type="Gene3D" id="2.40.420.20">
    <property type="match status" value="1"/>
</dbReference>
<dbReference type="AlphaFoldDB" id="A0A379IL63"/>
<evidence type="ECO:0000259" key="5">
    <source>
        <dbReference type="Pfam" id="PF25954"/>
    </source>
</evidence>
<evidence type="ECO:0000313" key="10">
    <source>
        <dbReference type="Proteomes" id="UP000593833"/>
    </source>
</evidence>
<name>A0A379IL63_PSEFL</name>
<reference evidence="8 9" key="1">
    <citation type="submission" date="2018-06" db="EMBL/GenBank/DDBJ databases">
        <authorList>
            <consortium name="Pathogen Informatics"/>
            <person name="Doyle S."/>
        </authorList>
    </citation>
    <scope>NUCLEOTIDE SEQUENCE [LARGE SCALE GENOMIC DNA]</scope>
    <source>
        <strain evidence="8 9">NCTC10392</strain>
    </source>
</reference>
<dbReference type="KEGG" id="pfn:HZ99_14940"/>
<dbReference type="GO" id="GO:0030288">
    <property type="term" value="C:outer membrane-bounded periplasmic space"/>
    <property type="evidence" value="ECO:0007669"/>
    <property type="project" value="TreeGrafter"/>
</dbReference>
<evidence type="ECO:0000313" key="9">
    <source>
        <dbReference type="Proteomes" id="UP000255125"/>
    </source>
</evidence>
<gene>
    <name evidence="8" type="primary">czcB_2</name>
    <name evidence="7" type="ORF">IM720_30210</name>
    <name evidence="8" type="ORF">NCTC10392_05050</name>
</gene>
<sequence>MTKTTSFKLRRNITLLVSCFLGSQAWAVEQLNISTDQMKTMGIQTAPVLSNSGDLKNRYPAQVVVPPGAEQIVTSPMQAMVSQLLVSEFQVVTKGDPVVRLTGPAMSQLQLELLQASSRASLARKAYNRENTLFEEGIIPQRRAQEAEAALREAEATLSQVRSELSLAGLSKSDTDKIIKSGSPSDGIILAAAQDGIVTSISVKPGQRVDAATALLNIAQVKVLWVDIQATSTAAQNISLGTIVNVVGKDVSGKIKSISPIIASGNQFVIMRAEIENVQGKLRPGEYISVDIPVASSGNTWDLPLSAIARNKADSVVFVKTEQGFSVRPVEVMASTGQYVRIEGDFQPRDQVAISGVIALKGAWLAEGEAE</sequence>
<dbReference type="Pfam" id="PF25975">
    <property type="entry name" value="CzcB_C"/>
    <property type="match status" value="1"/>
</dbReference>
<dbReference type="InterPro" id="IPR058792">
    <property type="entry name" value="Beta-barrel_RND_2"/>
</dbReference>